<evidence type="ECO:0000256" key="1">
    <source>
        <dbReference type="ARBA" id="ARBA00012513"/>
    </source>
</evidence>
<evidence type="ECO:0000256" key="9">
    <source>
        <dbReference type="ARBA" id="ARBA00048679"/>
    </source>
</evidence>
<feature type="region of interest" description="Disordered" evidence="11">
    <location>
        <begin position="495"/>
        <end position="519"/>
    </location>
</feature>
<dbReference type="Proteomes" id="UP000515788">
    <property type="component" value="Chromosome 7"/>
</dbReference>
<keyword evidence="3" id="KW-0597">Phosphoprotein</keyword>
<feature type="region of interest" description="Disordered" evidence="11">
    <location>
        <begin position="1109"/>
        <end position="1132"/>
    </location>
</feature>
<dbReference type="Gene3D" id="1.10.510.10">
    <property type="entry name" value="Transferase(Phosphotransferase) domain 1"/>
    <property type="match status" value="1"/>
</dbReference>
<dbReference type="PANTHER" id="PTHR43895">
    <property type="entry name" value="CALCIUM/CALMODULIN-DEPENDENT PROTEIN KINASE KINASE-RELATED"/>
    <property type="match status" value="1"/>
</dbReference>
<accession>A0A7G3ZM13</accession>
<organism evidence="13 14">
    <name type="scientific">Torulaspora globosa</name>
    <dbReference type="NCBI Taxonomy" id="48254"/>
    <lineage>
        <taxon>Eukaryota</taxon>
        <taxon>Fungi</taxon>
        <taxon>Dikarya</taxon>
        <taxon>Ascomycota</taxon>
        <taxon>Saccharomycotina</taxon>
        <taxon>Saccharomycetes</taxon>
        <taxon>Saccharomycetales</taxon>
        <taxon>Saccharomycetaceae</taxon>
        <taxon>Torulaspora</taxon>
    </lineage>
</organism>
<proteinExistence type="predicted"/>
<evidence type="ECO:0000256" key="6">
    <source>
        <dbReference type="ARBA" id="ARBA00022777"/>
    </source>
</evidence>
<dbReference type="PROSITE" id="PS50011">
    <property type="entry name" value="PROTEIN_KINASE_DOM"/>
    <property type="match status" value="1"/>
</dbReference>
<feature type="compositionally biased region" description="Low complexity" evidence="11">
    <location>
        <begin position="893"/>
        <end position="920"/>
    </location>
</feature>
<evidence type="ECO:0000313" key="14">
    <source>
        <dbReference type="Proteomes" id="UP000515788"/>
    </source>
</evidence>
<feature type="compositionally biased region" description="Basic and acidic residues" evidence="11">
    <location>
        <begin position="586"/>
        <end position="595"/>
    </location>
</feature>
<dbReference type="SUPFAM" id="SSF56112">
    <property type="entry name" value="Protein kinase-like (PK-like)"/>
    <property type="match status" value="1"/>
</dbReference>
<evidence type="ECO:0000313" key="13">
    <source>
        <dbReference type="EMBL" id="QLL34549.1"/>
    </source>
</evidence>
<dbReference type="GO" id="GO:0042149">
    <property type="term" value="P:cellular response to glucose starvation"/>
    <property type="evidence" value="ECO:0007669"/>
    <property type="project" value="UniProtKB-ARBA"/>
</dbReference>
<keyword evidence="14" id="KW-1185">Reference proteome</keyword>
<dbReference type="SMART" id="SM00220">
    <property type="entry name" value="S_TKc"/>
    <property type="match status" value="1"/>
</dbReference>
<feature type="region of interest" description="Disordered" evidence="11">
    <location>
        <begin position="648"/>
        <end position="827"/>
    </location>
</feature>
<evidence type="ECO:0000256" key="7">
    <source>
        <dbReference type="ARBA" id="ARBA00022840"/>
    </source>
</evidence>
<dbReference type="GO" id="GO:0001558">
    <property type="term" value="P:regulation of cell growth"/>
    <property type="evidence" value="ECO:0007669"/>
    <property type="project" value="UniProtKB-ARBA"/>
</dbReference>
<evidence type="ECO:0000256" key="3">
    <source>
        <dbReference type="ARBA" id="ARBA00022553"/>
    </source>
</evidence>
<dbReference type="GO" id="GO:0005737">
    <property type="term" value="C:cytoplasm"/>
    <property type="evidence" value="ECO:0007669"/>
    <property type="project" value="UniProtKB-ARBA"/>
</dbReference>
<feature type="compositionally biased region" description="Basic and acidic residues" evidence="11">
    <location>
        <begin position="742"/>
        <end position="755"/>
    </location>
</feature>
<gene>
    <name evidence="13" type="ORF">HG536_0G04110</name>
</gene>
<feature type="compositionally biased region" description="Low complexity" evidence="11">
    <location>
        <begin position="690"/>
        <end position="704"/>
    </location>
</feature>
<dbReference type="InterPro" id="IPR017441">
    <property type="entry name" value="Protein_kinase_ATP_BS"/>
</dbReference>
<dbReference type="CDD" id="cd14008">
    <property type="entry name" value="STKc_LKB1_CaMKK"/>
    <property type="match status" value="1"/>
</dbReference>
<feature type="compositionally biased region" description="Low complexity" evidence="11">
    <location>
        <begin position="800"/>
        <end position="817"/>
    </location>
</feature>
<dbReference type="InterPro" id="IPR008271">
    <property type="entry name" value="Ser/Thr_kinase_AS"/>
</dbReference>
<evidence type="ECO:0000256" key="11">
    <source>
        <dbReference type="SAM" id="MobiDB-lite"/>
    </source>
</evidence>
<dbReference type="EC" id="2.7.11.1" evidence="1"/>
<evidence type="ECO:0000256" key="2">
    <source>
        <dbReference type="ARBA" id="ARBA00022527"/>
    </source>
</evidence>
<dbReference type="PROSITE" id="PS00108">
    <property type="entry name" value="PROTEIN_KINASE_ST"/>
    <property type="match status" value="1"/>
</dbReference>
<comment type="catalytic activity">
    <reaction evidence="8">
        <text>L-threonyl-[protein] + ATP = O-phospho-L-threonyl-[protein] + ADP + H(+)</text>
        <dbReference type="Rhea" id="RHEA:46608"/>
        <dbReference type="Rhea" id="RHEA-COMP:11060"/>
        <dbReference type="Rhea" id="RHEA-COMP:11605"/>
        <dbReference type="ChEBI" id="CHEBI:15378"/>
        <dbReference type="ChEBI" id="CHEBI:30013"/>
        <dbReference type="ChEBI" id="CHEBI:30616"/>
        <dbReference type="ChEBI" id="CHEBI:61977"/>
        <dbReference type="ChEBI" id="CHEBI:456216"/>
        <dbReference type="EC" id="2.7.11.1"/>
    </reaction>
</comment>
<evidence type="ECO:0000256" key="10">
    <source>
        <dbReference type="PROSITE-ProRule" id="PRU10141"/>
    </source>
</evidence>
<dbReference type="GeneID" id="59327790"/>
<reference evidence="13 14" key="1">
    <citation type="submission" date="2020-06" db="EMBL/GenBank/DDBJ databases">
        <title>The yeast mating-type switching endonuclease HO is a domesticated member of an unorthodox homing genetic element family.</title>
        <authorList>
            <person name="Coughlan A.Y."/>
            <person name="Lombardi L."/>
            <person name="Braun-Galleani S."/>
            <person name="Martos A.R."/>
            <person name="Galeote V."/>
            <person name="Bigey F."/>
            <person name="Dequin S."/>
            <person name="Byrne K.P."/>
            <person name="Wolfe K.H."/>
        </authorList>
    </citation>
    <scope>NUCLEOTIDE SEQUENCE [LARGE SCALE GENOMIC DNA]</scope>
    <source>
        <strain evidence="13 14">CBS764</strain>
    </source>
</reference>
<dbReference type="GO" id="GO:0004674">
    <property type="term" value="F:protein serine/threonine kinase activity"/>
    <property type="evidence" value="ECO:0007669"/>
    <property type="project" value="UniProtKB-KW"/>
</dbReference>
<dbReference type="GO" id="GO:0005524">
    <property type="term" value="F:ATP binding"/>
    <property type="evidence" value="ECO:0007669"/>
    <property type="project" value="UniProtKB-UniRule"/>
</dbReference>
<dbReference type="FunFam" id="3.30.200.20:FF:000206">
    <property type="entry name" value="Serine/threonine-protein kinase Ssp1"/>
    <property type="match status" value="1"/>
</dbReference>
<feature type="region of interest" description="Disordered" evidence="11">
    <location>
        <begin position="563"/>
        <end position="603"/>
    </location>
</feature>
<evidence type="ECO:0000256" key="4">
    <source>
        <dbReference type="ARBA" id="ARBA00022679"/>
    </source>
</evidence>
<keyword evidence="5 10" id="KW-0547">Nucleotide-binding</keyword>
<name>A0A7G3ZM13_9SACH</name>
<feature type="compositionally biased region" description="Basic and acidic residues" evidence="11">
    <location>
        <begin position="648"/>
        <end position="658"/>
    </location>
</feature>
<feature type="compositionally biased region" description="Polar residues" evidence="11">
    <location>
        <begin position="727"/>
        <end position="741"/>
    </location>
</feature>
<keyword evidence="6" id="KW-0418">Kinase</keyword>
<feature type="compositionally biased region" description="Low complexity" evidence="11">
    <location>
        <begin position="991"/>
        <end position="1023"/>
    </location>
</feature>
<evidence type="ECO:0000256" key="8">
    <source>
        <dbReference type="ARBA" id="ARBA00047899"/>
    </source>
</evidence>
<feature type="region of interest" description="Disordered" evidence="11">
    <location>
        <begin position="984"/>
        <end position="1023"/>
    </location>
</feature>
<feature type="region of interest" description="Disordered" evidence="11">
    <location>
        <begin position="858"/>
        <end position="925"/>
    </location>
</feature>
<keyword evidence="7 10" id="KW-0067">ATP-binding</keyword>
<dbReference type="PANTHER" id="PTHR43895:SF152">
    <property type="entry name" value="SERINE_THREONINE-PROTEIN KINASE TOS3"/>
    <property type="match status" value="1"/>
</dbReference>
<dbReference type="InterPro" id="IPR011009">
    <property type="entry name" value="Kinase-like_dom_sf"/>
</dbReference>
<keyword evidence="4" id="KW-0808">Transferase</keyword>
<evidence type="ECO:0000256" key="5">
    <source>
        <dbReference type="ARBA" id="ARBA00022741"/>
    </source>
</evidence>
<protein>
    <recommendedName>
        <fullName evidence="1">non-specific serine/threonine protein kinase</fullName>
        <ecNumber evidence="1">2.7.11.1</ecNumber>
    </recommendedName>
</protein>
<evidence type="ECO:0000259" key="12">
    <source>
        <dbReference type="PROSITE" id="PS50011"/>
    </source>
</evidence>
<dbReference type="FunFam" id="1.10.510.10:FF:000829">
    <property type="entry name" value="Serine/threonine-protein kinase TOS3"/>
    <property type="match status" value="1"/>
</dbReference>
<dbReference type="AlphaFoldDB" id="A0A7G3ZM13"/>
<dbReference type="InterPro" id="IPR000719">
    <property type="entry name" value="Prot_kinase_dom"/>
</dbReference>
<feature type="domain" description="Protein kinase" evidence="12">
    <location>
        <begin position="116"/>
        <end position="431"/>
    </location>
</feature>
<dbReference type="GO" id="GO:0007165">
    <property type="term" value="P:signal transduction"/>
    <property type="evidence" value="ECO:0007669"/>
    <property type="project" value="TreeGrafter"/>
</dbReference>
<sequence>MDLPVGSMEEVDVPADLSVELRSSAEDLYVPLVKNKNHGTKVGVTSLQASSDCLSGSSSIESLNMLVEKQRKRRLNHPQHQQFIGERLRPQETVKETSEIYLKYDPISRRKVLNTYEIIGELGHGQHGKVKLARDLLTKQLVAIKIVDRHEKRERKLFRFRKSGSQAHSDKIKREIAIMKKCQYKHVVKLREVLDDSKSRKIYLVLEYCGKGEVKWCPGDRMETEARGPPLLSFQRTREILRGVVLGLEYLHFQGVIHRDIKPANLLISDDDTVKISDFGVSLAATGGDDEDGLDSVDEVELAKTAGTPAFFAPEICLGNEAFERFQLKRQDLFKGSSISFMIDIWALGVTLYCLLFGMLPFISSYELELFEKIVNDPVKYPSYAEVRANNVSEVSGEEEYKAAIDLLDALLQKNPMKRITITQIKKHPFTCWDFNHITSTEDDYIDSKLREIKEFQTDKQEQFKQISISRQELNNAVLGVGKKMIEPMLKKALNGRDGARSKSALSEGQKKNQEDYSDSSYILSEGSVMSNLGNLTDPQIDKLRENNSFAINGIHGRCSTLPTLKPRYSINNDNDNDNNGNDNEPNDKDSDKNNIETGQLSKSEFERELQKFDDKHDPKSMVDLPINSSFASLDSLYIDSFALSKHGKDSDADHPDVKTPSIHVRPPQLGALRNSSYVGRNNRGYPGVLRNPSSQLNLLSSSTRSDRVPHTRPQAISDRRKVANRQWVTNDTSCLQSSPHPEQRRPRGNDDDHFTATAIECKPATPNPWEARGDKESHSFRIKTGNFFSSFDGQDERTSTSSDSSTSEPSTYSSCSDGESDGSNAESLPFEFALDSANASVLSLRDVGGFETVRPFMHSQPATHRPACEKLGKSDSGNSGADSSEHSDSSDELVLSVGPSGFQRRQGSAQSSNNSSRKSTLPYLYPSSDATVTLKGDSTWTMSNASAPTILSQQSQRTLNMCTGPEVQTLDIPAHLSRPLNNLSAGNIAPSTSDHSGSPSSGVMQFTSTPSSSGSLLLSRASAKPTTQACNVDGVLSKVTPQEHPQDSSRDLLKTVLITAAGSNRRKSVPCIAMPENADGERLIKSSHDGNVPEEHLQKRFPRCAVRHRSDACPSRSQSISLGTLSKKHTK</sequence>
<dbReference type="EMBL" id="CP059252">
    <property type="protein sequence ID" value="QLL34549.1"/>
    <property type="molecule type" value="Genomic_DNA"/>
</dbReference>
<dbReference type="Pfam" id="PF00069">
    <property type="entry name" value="Pkinase"/>
    <property type="match status" value="1"/>
</dbReference>
<dbReference type="RefSeq" id="XP_037141223.1">
    <property type="nucleotide sequence ID" value="XM_037285327.1"/>
</dbReference>
<feature type="compositionally biased region" description="Polar residues" evidence="11">
    <location>
        <begin position="1116"/>
        <end position="1125"/>
    </location>
</feature>
<dbReference type="GO" id="GO:1900180">
    <property type="term" value="P:regulation of protein localization to nucleus"/>
    <property type="evidence" value="ECO:0007669"/>
    <property type="project" value="UniProtKB-ARBA"/>
</dbReference>
<feature type="binding site" evidence="10">
    <location>
        <position position="145"/>
    </location>
    <ligand>
        <name>ATP</name>
        <dbReference type="ChEBI" id="CHEBI:30616"/>
    </ligand>
</feature>
<feature type="compositionally biased region" description="Low complexity" evidence="11">
    <location>
        <begin position="572"/>
        <end position="584"/>
    </location>
</feature>
<dbReference type="OrthoDB" id="68483at2759"/>
<comment type="catalytic activity">
    <reaction evidence="9">
        <text>L-seryl-[protein] + ATP = O-phospho-L-seryl-[protein] + ADP + H(+)</text>
        <dbReference type="Rhea" id="RHEA:17989"/>
        <dbReference type="Rhea" id="RHEA-COMP:9863"/>
        <dbReference type="Rhea" id="RHEA-COMP:11604"/>
        <dbReference type="ChEBI" id="CHEBI:15378"/>
        <dbReference type="ChEBI" id="CHEBI:29999"/>
        <dbReference type="ChEBI" id="CHEBI:30616"/>
        <dbReference type="ChEBI" id="CHEBI:83421"/>
        <dbReference type="ChEBI" id="CHEBI:456216"/>
        <dbReference type="EC" id="2.7.11.1"/>
    </reaction>
</comment>
<dbReference type="KEGG" id="tgb:HG536_0G04110"/>
<dbReference type="PROSITE" id="PS00107">
    <property type="entry name" value="PROTEIN_KINASE_ATP"/>
    <property type="match status" value="1"/>
</dbReference>
<keyword evidence="2" id="KW-0723">Serine/threonine-protein kinase</keyword>